<dbReference type="InterPro" id="IPR039426">
    <property type="entry name" value="TonB-dep_rcpt-like"/>
</dbReference>
<dbReference type="PROSITE" id="PS52016">
    <property type="entry name" value="TONB_DEPENDENT_REC_3"/>
    <property type="match status" value="1"/>
</dbReference>
<feature type="domain" description="TonB-dependent receptor plug" evidence="9">
    <location>
        <begin position="126"/>
        <end position="232"/>
    </location>
</feature>
<dbReference type="InterPro" id="IPR012910">
    <property type="entry name" value="Plug_dom"/>
</dbReference>
<gene>
    <name evidence="10" type="ORF">DFQ12_0114</name>
</gene>
<keyword evidence="3 7" id="KW-1134">Transmembrane beta strand</keyword>
<organism evidence="10 11">
    <name type="scientific">Sphingobacterium detergens</name>
    <dbReference type="NCBI Taxonomy" id="1145106"/>
    <lineage>
        <taxon>Bacteria</taxon>
        <taxon>Pseudomonadati</taxon>
        <taxon>Bacteroidota</taxon>
        <taxon>Sphingobacteriia</taxon>
        <taxon>Sphingobacteriales</taxon>
        <taxon>Sphingobacteriaceae</taxon>
        <taxon>Sphingobacterium</taxon>
    </lineage>
</organism>
<dbReference type="Proteomes" id="UP000286246">
    <property type="component" value="Unassembled WGS sequence"/>
</dbReference>
<dbReference type="GO" id="GO:0009279">
    <property type="term" value="C:cell outer membrane"/>
    <property type="evidence" value="ECO:0007669"/>
    <property type="project" value="UniProtKB-SubCell"/>
</dbReference>
<dbReference type="NCBIfam" id="TIGR04056">
    <property type="entry name" value="OMP_RagA_SusC"/>
    <property type="match status" value="1"/>
</dbReference>
<feature type="chain" id="PRO_5019255528" evidence="8">
    <location>
        <begin position="25"/>
        <end position="1053"/>
    </location>
</feature>
<dbReference type="Gene3D" id="2.40.170.20">
    <property type="entry name" value="TonB-dependent receptor, beta-barrel domain"/>
    <property type="match status" value="1"/>
</dbReference>
<keyword evidence="11" id="KW-1185">Reference proteome</keyword>
<dbReference type="AlphaFoldDB" id="A0A420BF02"/>
<feature type="signal peptide" evidence="8">
    <location>
        <begin position="1"/>
        <end position="24"/>
    </location>
</feature>
<dbReference type="InterPro" id="IPR023997">
    <property type="entry name" value="TonB-dep_OMP_SusC/RagA_CS"/>
</dbReference>
<comment type="subcellular location">
    <subcellularLocation>
        <location evidence="1 7">Cell outer membrane</location>
        <topology evidence="1 7">Multi-pass membrane protein</topology>
    </subcellularLocation>
</comment>
<evidence type="ECO:0000259" key="9">
    <source>
        <dbReference type="Pfam" id="PF07715"/>
    </source>
</evidence>
<dbReference type="EMBL" id="RAPY01000001">
    <property type="protein sequence ID" value="RKE55283.1"/>
    <property type="molecule type" value="Genomic_DNA"/>
</dbReference>
<keyword evidence="2 7" id="KW-0813">Transport</keyword>
<sequence length="1053" mass="114845">MRKSSLFYLLLSLAGSGAVVPSFAQEQTKSIINAVLSGVVQDAATGKPLSGATLSLKDVTHHVSTDKFGRFQFVTGQKLPFTVTISFVGYTSQTLVIDHSPVVIELEPVDHTLEETVVVGYTTAKKSSYTGSVATVSGKELDNLQITTIGKALQGTVPGLQSIAAAGQPGSDAELFVRGVGSVNASTAPLYVVDGTPGANPNSLNPKDILSISVLKDATASALYGSRGANGVIVITTKSGELNSKTAVNFSANYGYTGRAVKDYEYLSQQEYYELQWEAIRNTQLDQGKSAGDAAQYATDYLVDGALKVNIFGTNYPKPVGLDGKLVAGATSLWNDNWGEAIARRGGRQQYDLSLSGGGASTRYYLSVGYLNEQGWIRTADFKRYNFRTNIQSKVNNWFEVGGNVALSSGFQRAPTQSDSNTGNFANFQRLVSDLYPVYQRNPDGSYVLDEQGNKIWDYGLWRPTTAASGSNILGSAENAISGSNNESVLLGTNIKISFADNLFLKTSANIDYRNTSSHTYSHSYYSTGVLTDGAGSASRSSSRTLNYTVNSFLNYATTFGNKHSISALVGPEIYVEGASSLSGNRTGFQVLGKTEPSAGTLSGVFNGTSSDYKLASWLGQVNYDYLDRYHFSTSYRRDGSSRFSKQSRWGNFWSVGAAWNVKKESFLKEISTINNLNLRASYGAQGNDKVGNYAYGGFYSIYNSLDNLGLLPSDLPTPDLKWETNLNLNIGADIALFNNRLVAQIDVYDRKSKDLLFQKPLSPSTGYSGIDANIGSLSNRGIDGQITGVPIRNKDFRWSITANVGHYKNKITKLPQKEILTGSIGQYGNTKKMVEGGSIYDFYIKEWAGVDPETGKATWYKDVKDATGNITGRTTTTNQNEATFYFEGSSLPDLYGGVSNNFSYKGIDFSFLFSYSLGGKIFDGDQPMIMHVGSAPGRSWSKEALNRWTPENRDTDFPRLSYVTDSWNSIPSTRFLRSASYGRLKNLSLSYTIPRNLVSKWSLSDVRIRFVGENLLTFYGTQGLDPEQTVGGVTYYRYPAQKSYALVLNVSF</sequence>
<dbReference type="Gene3D" id="2.60.40.1120">
    <property type="entry name" value="Carboxypeptidase-like, regulatory domain"/>
    <property type="match status" value="1"/>
</dbReference>
<evidence type="ECO:0000256" key="3">
    <source>
        <dbReference type="ARBA" id="ARBA00022452"/>
    </source>
</evidence>
<dbReference type="InterPro" id="IPR023996">
    <property type="entry name" value="TonB-dep_OMP_SusC/RagA"/>
</dbReference>
<name>A0A420BF02_SPHD1</name>
<evidence type="ECO:0000256" key="7">
    <source>
        <dbReference type="PROSITE-ProRule" id="PRU01360"/>
    </source>
</evidence>
<dbReference type="SUPFAM" id="SSF49464">
    <property type="entry name" value="Carboxypeptidase regulatory domain-like"/>
    <property type="match status" value="1"/>
</dbReference>
<evidence type="ECO:0000256" key="1">
    <source>
        <dbReference type="ARBA" id="ARBA00004571"/>
    </source>
</evidence>
<proteinExistence type="inferred from homology"/>
<keyword evidence="5 7" id="KW-0472">Membrane</keyword>
<dbReference type="OrthoDB" id="9768177at2"/>
<keyword evidence="4 7" id="KW-0812">Transmembrane</keyword>
<dbReference type="Pfam" id="PF13715">
    <property type="entry name" value="CarbopepD_reg_2"/>
    <property type="match status" value="1"/>
</dbReference>
<evidence type="ECO:0000313" key="11">
    <source>
        <dbReference type="Proteomes" id="UP000286246"/>
    </source>
</evidence>
<dbReference type="InterPro" id="IPR036942">
    <property type="entry name" value="Beta-barrel_TonB_sf"/>
</dbReference>
<dbReference type="NCBIfam" id="TIGR04057">
    <property type="entry name" value="SusC_RagA_signa"/>
    <property type="match status" value="1"/>
</dbReference>
<evidence type="ECO:0000256" key="8">
    <source>
        <dbReference type="SAM" id="SignalP"/>
    </source>
</evidence>
<evidence type="ECO:0000256" key="2">
    <source>
        <dbReference type="ARBA" id="ARBA00022448"/>
    </source>
</evidence>
<reference evidence="10 11" key="1">
    <citation type="submission" date="2018-09" db="EMBL/GenBank/DDBJ databases">
        <title>Genomic Encyclopedia of Type Strains, Phase III (KMG-III): the genomes of soil and plant-associated and newly described type strains.</title>
        <authorList>
            <person name="Whitman W."/>
        </authorList>
    </citation>
    <scope>NUCLEOTIDE SEQUENCE [LARGE SCALE GENOMIC DNA]</scope>
    <source>
        <strain evidence="10 11">CECT 7938</strain>
    </source>
</reference>
<evidence type="ECO:0000256" key="5">
    <source>
        <dbReference type="ARBA" id="ARBA00023136"/>
    </source>
</evidence>
<evidence type="ECO:0000256" key="6">
    <source>
        <dbReference type="ARBA" id="ARBA00023237"/>
    </source>
</evidence>
<evidence type="ECO:0000313" key="10">
    <source>
        <dbReference type="EMBL" id="RKE55283.1"/>
    </source>
</evidence>
<dbReference type="InterPro" id="IPR037066">
    <property type="entry name" value="Plug_dom_sf"/>
</dbReference>
<dbReference type="Gene3D" id="2.170.130.10">
    <property type="entry name" value="TonB-dependent receptor, plug domain"/>
    <property type="match status" value="1"/>
</dbReference>
<keyword evidence="6 7" id="KW-0998">Cell outer membrane</keyword>
<keyword evidence="8" id="KW-0732">Signal</keyword>
<evidence type="ECO:0000256" key="4">
    <source>
        <dbReference type="ARBA" id="ARBA00022692"/>
    </source>
</evidence>
<accession>A0A420BF02</accession>
<dbReference type="SUPFAM" id="SSF56935">
    <property type="entry name" value="Porins"/>
    <property type="match status" value="1"/>
</dbReference>
<protein>
    <submittedName>
        <fullName evidence="10">TonB-linked SusC/RagA family outer membrane protein</fullName>
    </submittedName>
</protein>
<dbReference type="InterPro" id="IPR008969">
    <property type="entry name" value="CarboxyPept-like_regulatory"/>
</dbReference>
<dbReference type="Pfam" id="PF07715">
    <property type="entry name" value="Plug"/>
    <property type="match status" value="1"/>
</dbReference>
<comment type="caution">
    <text evidence="10">The sequence shown here is derived from an EMBL/GenBank/DDBJ whole genome shotgun (WGS) entry which is preliminary data.</text>
</comment>
<comment type="similarity">
    <text evidence="7">Belongs to the TonB-dependent receptor family.</text>
</comment>
<dbReference type="RefSeq" id="WP_120257083.1">
    <property type="nucleotide sequence ID" value="NZ_RAPY01000001.1"/>
</dbReference>